<gene>
    <name evidence="1" type="ORF">MSAN_00914300</name>
</gene>
<dbReference type="AlphaFoldDB" id="A0A8H6YWM6"/>
<dbReference type="OrthoDB" id="2947605at2759"/>
<dbReference type="Proteomes" id="UP000623467">
    <property type="component" value="Unassembled WGS sequence"/>
</dbReference>
<sequence>MPLLRLPPEVRGIIFDFCFPPPQTSVQIIPYRISFPACRLNLPVALYRVCKLITSELPPLAVKLRRLDLTYIIEGRVLEAGFRPEYDRRPDDDYYKHFASIMRFAERVRLVGTGPFRSIGGTMGAPSPAPVPGRECALKVLEVQPRTWSLQHLAGVVRERLSQLIRHPDVAARLEVRLIRDTDDALGDDERIKAALREFQAGKERGTVRTHFYVDLTELDSSPDIKTDFREFEAWLKKIQDLTRT</sequence>
<protein>
    <submittedName>
        <fullName evidence="1">Uncharacterized protein</fullName>
    </submittedName>
</protein>
<keyword evidence="2" id="KW-1185">Reference proteome</keyword>
<dbReference type="EMBL" id="JACAZH010000006">
    <property type="protein sequence ID" value="KAF7366569.1"/>
    <property type="molecule type" value="Genomic_DNA"/>
</dbReference>
<evidence type="ECO:0000313" key="2">
    <source>
        <dbReference type="Proteomes" id="UP000623467"/>
    </source>
</evidence>
<proteinExistence type="predicted"/>
<organism evidence="1 2">
    <name type="scientific">Mycena sanguinolenta</name>
    <dbReference type="NCBI Taxonomy" id="230812"/>
    <lineage>
        <taxon>Eukaryota</taxon>
        <taxon>Fungi</taxon>
        <taxon>Dikarya</taxon>
        <taxon>Basidiomycota</taxon>
        <taxon>Agaricomycotina</taxon>
        <taxon>Agaricomycetes</taxon>
        <taxon>Agaricomycetidae</taxon>
        <taxon>Agaricales</taxon>
        <taxon>Marasmiineae</taxon>
        <taxon>Mycenaceae</taxon>
        <taxon>Mycena</taxon>
    </lineage>
</organism>
<accession>A0A8H6YWM6</accession>
<reference evidence="1" key="1">
    <citation type="submission" date="2020-05" db="EMBL/GenBank/DDBJ databases">
        <title>Mycena genomes resolve the evolution of fungal bioluminescence.</title>
        <authorList>
            <person name="Tsai I.J."/>
        </authorList>
    </citation>
    <scope>NUCLEOTIDE SEQUENCE</scope>
    <source>
        <strain evidence="1">160909Yilan</strain>
    </source>
</reference>
<name>A0A8H6YWM6_9AGAR</name>
<comment type="caution">
    <text evidence="1">The sequence shown here is derived from an EMBL/GenBank/DDBJ whole genome shotgun (WGS) entry which is preliminary data.</text>
</comment>
<evidence type="ECO:0000313" key="1">
    <source>
        <dbReference type="EMBL" id="KAF7366569.1"/>
    </source>
</evidence>